<dbReference type="CDD" id="cd00657">
    <property type="entry name" value="Ferritin_like"/>
    <property type="match status" value="1"/>
</dbReference>
<dbReference type="InterPro" id="IPR012347">
    <property type="entry name" value="Ferritin-like"/>
</dbReference>
<protein>
    <submittedName>
        <fullName evidence="2">Ferritin-like domain-containing protein</fullName>
    </submittedName>
</protein>
<dbReference type="EMBL" id="JAPOHA010000002">
    <property type="protein sequence ID" value="MCY1713099.1"/>
    <property type="molecule type" value="Genomic_DNA"/>
</dbReference>
<dbReference type="InterPro" id="IPR009078">
    <property type="entry name" value="Ferritin-like_SF"/>
</dbReference>
<evidence type="ECO:0000313" key="2">
    <source>
        <dbReference type="EMBL" id="MCY1713099.1"/>
    </source>
</evidence>
<dbReference type="Gene3D" id="1.20.1260.10">
    <property type="match status" value="1"/>
</dbReference>
<dbReference type="RefSeq" id="WP_268057262.1">
    <property type="nucleotide sequence ID" value="NZ_JAPOHA010000002.1"/>
</dbReference>
<keyword evidence="3" id="KW-1185">Reference proteome</keyword>
<comment type="caution">
    <text evidence="2">The sequence shown here is derived from an EMBL/GenBank/DDBJ whole genome shotgun (WGS) entry which is preliminary data.</text>
</comment>
<feature type="domain" description="Rubrerythrin diiron-binding" evidence="1">
    <location>
        <begin position="10"/>
        <end position="60"/>
    </location>
</feature>
<dbReference type="SUPFAM" id="SSF47240">
    <property type="entry name" value="Ferritin-like"/>
    <property type="match status" value="1"/>
</dbReference>
<dbReference type="Proteomes" id="UP001082703">
    <property type="component" value="Unassembled WGS sequence"/>
</dbReference>
<gene>
    <name evidence="2" type="ORF">OUY18_02365</name>
</gene>
<reference evidence="2 3" key="1">
    <citation type="submission" date="2022-11" db="EMBL/GenBank/DDBJ databases">
        <authorList>
            <person name="Caiyu Z."/>
        </authorList>
    </citation>
    <scope>NUCLEOTIDE SEQUENCE [LARGE SCALE GENOMIC DNA]</scope>
    <source>
        <strain evidence="2 3">YR-4</strain>
    </source>
</reference>
<evidence type="ECO:0000259" key="1">
    <source>
        <dbReference type="Pfam" id="PF02915"/>
    </source>
</evidence>
<evidence type="ECO:0000313" key="3">
    <source>
        <dbReference type="Proteomes" id="UP001082703"/>
    </source>
</evidence>
<proteinExistence type="predicted"/>
<dbReference type="Pfam" id="PF02915">
    <property type="entry name" value="Rubrerythrin"/>
    <property type="match status" value="1"/>
</dbReference>
<dbReference type="InterPro" id="IPR003251">
    <property type="entry name" value="Rr_diiron-bd_dom"/>
</dbReference>
<name>A0ABT4BQK7_9FIRM</name>
<sequence>MTVVQKLQTYINAELSDSALYKELAKIAPSETDRQLLMEFSEDEQSHADEFKRIYRAMTGRSYIPIVPPVVLKEPYYDILRDRVLDESVDFRKYGEQYLLTTQNDTLKNAYYRARTDENVHALRLLYLISMQH</sequence>
<accession>A0ABT4BQK7</accession>
<organism evidence="2 3">
    <name type="scientific">Caproiciproducens galactitolivorans</name>
    <dbReference type="NCBI Taxonomy" id="642589"/>
    <lineage>
        <taxon>Bacteria</taxon>
        <taxon>Bacillati</taxon>
        <taxon>Bacillota</taxon>
        <taxon>Clostridia</taxon>
        <taxon>Eubacteriales</taxon>
        <taxon>Acutalibacteraceae</taxon>
        <taxon>Caproiciproducens</taxon>
    </lineage>
</organism>